<dbReference type="KEGG" id="bbes:BESB_023270"/>
<organism evidence="2 3">
    <name type="scientific">Besnoitia besnoiti</name>
    <name type="common">Apicomplexan protozoan</name>
    <dbReference type="NCBI Taxonomy" id="94643"/>
    <lineage>
        <taxon>Eukaryota</taxon>
        <taxon>Sar</taxon>
        <taxon>Alveolata</taxon>
        <taxon>Apicomplexa</taxon>
        <taxon>Conoidasida</taxon>
        <taxon>Coccidia</taxon>
        <taxon>Eucoccidiorida</taxon>
        <taxon>Eimeriorina</taxon>
        <taxon>Sarcocystidae</taxon>
        <taxon>Besnoitia</taxon>
    </lineage>
</organism>
<comment type="caution">
    <text evidence="2">The sequence shown here is derived from an EMBL/GenBank/DDBJ whole genome shotgun (WGS) entry which is preliminary data.</text>
</comment>
<evidence type="ECO:0000256" key="1">
    <source>
        <dbReference type="SAM" id="MobiDB-lite"/>
    </source>
</evidence>
<gene>
    <name evidence="2" type="ORF">BESB_023270</name>
</gene>
<dbReference type="OrthoDB" id="328676at2759"/>
<evidence type="ECO:0000313" key="3">
    <source>
        <dbReference type="Proteomes" id="UP000224006"/>
    </source>
</evidence>
<dbReference type="Proteomes" id="UP000224006">
    <property type="component" value="Chromosome XII"/>
</dbReference>
<dbReference type="AlphaFoldDB" id="A0A2A9M1H1"/>
<dbReference type="GeneID" id="40307387"/>
<dbReference type="VEuPathDB" id="ToxoDB:BESB_023270"/>
<reference evidence="2 3" key="1">
    <citation type="submission" date="2017-09" db="EMBL/GenBank/DDBJ databases">
        <title>Genome sequencing of Besnoitia besnoiti strain Bb-Ger1.</title>
        <authorList>
            <person name="Schares G."/>
            <person name="Venepally P."/>
            <person name="Lorenzi H.A."/>
        </authorList>
    </citation>
    <scope>NUCLEOTIDE SEQUENCE [LARGE SCALE GENOMIC DNA]</scope>
    <source>
        <strain evidence="2 3">Bb-Ger1</strain>
    </source>
</reference>
<accession>A0A2A9M1H1</accession>
<evidence type="ECO:0000313" key="2">
    <source>
        <dbReference type="EMBL" id="PFH31835.1"/>
    </source>
</evidence>
<sequence length="117" mass="12753">MAAETEDYLGAHRRHAFYVTPESTSAEQWGSVFESIRGDDFEGFVKSLELAAPGNGCVEQSSPNEQHEDDKPQPPRPVEVEISGCHSIIAHAAAFSEKCLIYLVETLGCDVNLRSSG</sequence>
<name>A0A2A9M1H1_BESBE</name>
<dbReference type="EMBL" id="NWUJ01000013">
    <property type="protein sequence ID" value="PFH31835.1"/>
    <property type="molecule type" value="Genomic_DNA"/>
</dbReference>
<proteinExistence type="predicted"/>
<dbReference type="RefSeq" id="XP_029215844.1">
    <property type="nucleotide sequence ID" value="XM_029361029.1"/>
</dbReference>
<protein>
    <submittedName>
        <fullName evidence="2">Uncharacterized protein</fullName>
    </submittedName>
</protein>
<feature type="region of interest" description="Disordered" evidence="1">
    <location>
        <begin position="54"/>
        <end position="79"/>
    </location>
</feature>
<keyword evidence="3" id="KW-1185">Reference proteome</keyword>